<dbReference type="WBParaSite" id="PSAMB.scaffold7251size7948.g29828.t1">
    <property type="protein sequence ID" value="PSAMB.scaffold7251size7948.g29828.t1"/>
    <property type="gene ID" value="PSAMB.scaffold7251size7948.g29828"/>
</dbReference>
<dbReference type="SMART" id="SM00439">
    <property type="entry name" value="BAH"/>
    <property type="match status" value="1"/>
</dbReference>
<name>A0A914XE47_9BILA</name>
<dbReference type="GO" id="GO:0003714">
    <property type="term" value="F:transcription corepressor activity"/>
    <property type="evidence" value="ECO:0007669"/>
    <property type="project" value="TreeGrafter"/>
</dbReference>
<evidence type="ECO:0000313" key="5">
    <source>
        <dbReference type="Proteomes" id="UP000887566"/>
    </source>
</evidence>
<dbReference type="InterPro" id="IPR040138">
    <property type="entry name" value="MIER/MTA"/>
</dbReference>
<feature type="compositionally biased region" description="Basic and acidic residues" evidence="2">
    <location>
        <begin position="63"/>
        <end position="79"/>
    </location>
</feature>
<dbReference type="Gene3D" id="4.10.1240.50">
    <property type="match status" value="1"/>
</dbReference>
<dbReference type="Proteomes" id="UP000887566">
    <property type="component" value="Unplaced"/>
</dbReference>
<organism evidence="5 6">
    <name type="scientific">Plectus sambesii</name>
    <dbReference type="NCBI Taxonomy" id="2011161"/>
    <lineage>
        <taxon>Eukaryota</taxon>
        <taxon>Metazoa</taxon>
        <taxon>Ecdysozoa</taxon>
        <taxon>Nematoda</taxon>
        <taxon>Chromadorea</taxon>
        <taxon>Plectida</taxon>
        <taxon>Plectina</taxon>
        <taxon>Plectoidea</taxon>
        <taxon>Plectidae</taxon>
        <taxon>Plectus</taxon>
    </lineage>
</organism>
<evidence type="ECO:0000256" key="2">
    <source>
        <dbReference type="SAM" id="MobiDB-lite"/>
    </source>
</evidence>
<dbReference type="PANTHER" id="PTHR10865">
    <property type="entry name" value="METASTASIS-ASSOCIATED PROTEIN AND MESODERM INDUCTION EARLY RESPONSE PROTEIN"/>
    <property type="match status" value="1"/>
</dbReference>
<dbReference type="GO" id="GO:0003713">
    <property type="term" value="F:transcription coactivator activity"/>
    <property type="evidence" value="ECO:0007669"/>
    <property type="project" value="TreeGrafter"/>
</dbReference>
<sequence>MAQNMYRVGDYVYFEISSAAPFQVRRIEELNKTSTGNVEAKVMCFYRRRDISPALLKIADQLPPEKGEKEKEKEKEKPTTENGGSEAAAAAVEEGGLSNGTTKREERDDSASPTPMQVDESTTEKEEPPAKPKDVDGNAGLPTGADRIDVRERHRLRQRELFLSRQIETLPATHIRGKCVVTLLNEVETPDSYLTRDDAFFYSLVYDPSAKTLLADKGEIKVGSKYQAEMTQSDLLADEQRTSDRPDPMETLVFHPNHSLTDRDIDQFLIVARAVGTFSRALDTSSSVKLPSLHMTAAAASRDVTLLHAMALLHHANYDLGQAMKYLVPPPSKQHYPLDADKTTSHNTVSLGGPILC</sequence>
<proteinExistence type="predicted"/>
<feature type="compositionally biased region" description="Basic and acidic residues" evidence="2">
    <location>
        <begin position="122"/>
        <end position="136"/>
    </location>
</feature>
<evidence type="ECO:0000313" key="6">
    <source>
        <dbReference type="WBParaSite" id="PSAMB.scaffold7251size7948.g29828.t1"/>
    </source>
</evidence>
<dbReference type="Gene3D" id="2.30.30.490">
    <property type="match status" value="2"/>
</dbReference>
<dbReference type="Pfam" id="PF01426">
    <property type="entry name" value="BAH"/>
    <property type="match status" value="1"/>
</dbReference>
<feature type="domain" description="ELM2" evidence="4">
    <location>
        <begin position="218"/>
        <end position="331"/>
    </location>
</feature>
<dbReference type="InterPro" id="IPR001025">
    <property type="entry name" value="BAH_dom"/>
</dbReference>
<dbReference type="CDD" id="cd04709">
    <property type="entry name" value="BAH_MTA"/>
    <property type="match status" value="1"/>
</dbReference>
<protein>
    <submittedName>
        <fullName evidence="6">Uncharacterized protein</fullName>
    </submittedName>
</protein>
<dbReference type="PROSITE" id="PS51156">
    <property type="entry name" value="ELM2"/>
    <property type="match status" value="1"/>
</dbReference>
<dbReference type="GO" id="GO:0016581">
    <property type="term" value="C:NuRD complex"/>
    <property type="evidence" value="ECO:0007669"/>
    <property type="project" value="TreeGrafter"/>
</dbReference>
<dbReference type="PROSITE" id="PS51038">
    <property type="entry name" value="BAH"/>
    <property type="match status" value="1"/>
</dbReference>
<feature type="compositionally biased region" description="Low complexity" evidence="2">
    <location>
        <begin position="81"/>
        <end position="96"/>
    </location>
</feature>
<dbReference type="GO" id="GO:0003682">
    <property type="term" value="F:chromatin binding"/>
    <property type="evidence" value="ECO:0007669"/>
    <property type="project" value="InterPro"/>
</dbReference>
<dbReference type="InterPro" id="IPR000949">
    <property type="entry name" value="ELM2_dom"/>
</dbReference>
<dbReference type="Pfam" id="PF01448">
    <property type="entry name" value="ELM2"/>
    <property type="match status" value="1"/>
</dbReference>
<dbReference type="FunFam" id="4.10.1240.50:FF:000001">
    <property type="entry name" value="Metastasis-associated 1 family, member 3"/>
    <property type="match status" value="1"/>
</dbReference>
<dbReference type="InterPro" id="IPR043151">
    <property type="entry name" value="BAH_sf"/>
</dbReference>
<evidence type="ECO:0000259" key="3">
    <source>
        <dbReference type="PROSITE" id="PS51038"/>
    </source>
</evidence>
<dbReference type="PANTHER" id="PTHR10865:SF29">
    <property type="entry name" value="METASTASIS ASSOCIATED 1-LIKE, ISOFORM D"/>
    <property type="match status" value="1"/>
</dbReference>
<accession>A0A914XE47</accession>
<dbReference type="GO" id="GO:0042826">
    <property type="term" value="F:histone deacetylase binding"/>
    <property type="evidence" value="ECO:0007669"/>
    <property type="project" value="TreeGrafter"/>
</dbReference>
<feature type="region of interest" description="Disordered" evidence="2">
    <location>
        <begin position="57"/>
        <end position="147"/>
    </location>
</feature>
<evidence type="ECO:0000256" key="1">
    <source>
        <dbReference type="ARBA" id="ARBA00023242"/>
    </source>
</evidence>
<evidence type="ECO:0000259" key="4">
    <source>
        <dbReference type="PROSITE" id="PS51156"/>
    </source>
</evidence>
<dbReference type="AlphaFoldDB" id="A0A914XE47"/>
<keyword evidence="1" id="KW-0539">Nucleus</keyword>
<keyword evidence="5" id="KW-1185">Reference proteome</keyword>
<dbReference type="SMART" id="SM01189">
    <property type="entry name" value="ELM2"/>
    <property type="match status" value="1"/>
</dbReference>
<feature type="domain" description="BAH" evidence="3">
    <location>
        <begin position="4"/>
        <end position="217"/>
    </location>
</feature>
<reference evidence="6" key="1">
    <citation type="submission" date="2022-11" db="UniProtKB">
        <authorList>
            <consortium name="WormBaseParasite"/>
        </authorList>
    </citation>
    <scope>IDENTIFICATION</scope>
</reference>
<dbReference type="GO" id="GO:0000122">
    <property type="term" value="P:negative regulation of transcription by RNA polymerase II"/>
    <property type="evidence" value="ECO:0007669"/>
    <property type="project" value="TreeGrafter"/>
</dbReference>